<feature type="chain" id="PRO_5021322480" evidence="2">
    <location>
        <begin position="21"/>
        <end position="243"/>
    </location>
</feature>
<evidence type="ECO:0000256" key="1">
    <source>
        <dbReference type="SAM" id="MobiDB-lite"/>
    </source>
</evidence>
<protein>
    <submittedName>
        <fullName evidence="4">DUF4369 domain-containing protein</fullName>
    </submittedName>
</protein>
<gene>
    <name evidence="4" type="ORF">EU556_21925</name>
</gene>
<feature type="domain" description="DUF4369" evidence="3">
    <location>
        <begin position="27"/>
        <end position="114"/>
    </location>
</feature>
<organism evidence="4 5">
    <name type="scientific">Hymenobacter fodinae</name>
    <dbReference type="NCBI Taxonomy" id="2510796"/>
    <lineage>
        <taxon>Bacteria</taxon>
        <taxon>Pseudomonadati</taxon>
        <taxon>Bacteroidota</taxon>
        <taxon>Cytophagia</taxon>
        <taxon>Cytophagales</taxon>
        <taxon>Hymenobacteraceae</taxon>
        <taxon>Hymenobacter</taxon>
    </lineage>
</organism>
<accession>A0A4Z0P3U0</accession>
<dbReference type="EMBL" id="SRLA01000005">
    <property type="protein sequence ID" value="TGE04839.1"/>
    <property type="molecule type" value="Genomic_DNA"/>
</dbReference>
<comment type="caution">
    <text evidence="4">The sequence shown here is derived from an EMBL/GenBank/DDBJ whole genome shotgun (WGS) entry which is preliminary data.</text>
</comment>
<reference evidence="4 5" key="1">
    <citation type="submission" date="2019-04" db="EMBL/GenBank/DDBJ databases">
        <authorList>
            <person name="Feng G."/>
            <person name="Zhang J."/>
            <person name="Zhu H."/>
        </authorList>
    </citation>
    <scope>NUCLEOTIDE SEQUENCE [LARGE SCALE GENOMIC DNA]</scope>
    <source>
        <strain evidence="4 5">92R-1</strain>
    </source>
</reference>
<dbReference type="Proteomes" id="UP000298337">
    <property type="component" value="Unassembled WGS sequence"/>
</dbReference>
<feature type="region of interest" description="Disordered" evidence="1">
    <location>
        <begin position="196"/>
        <end position="219"/>
    </location>
</feature>
<sequence>MKLPLLLLALLSGSTSLTQAQTKTVCQVEGNIKGLGNQAVVVFYDWKGQQRRDTVHAHNDQFSYTARPSDDGQFNLKIIPSRFTPVWFEAGQVTVAGNIAEPSELTVTGTPENTLSTQYNQQIEWKFEHRAKGNPDSIATLGKLLGQATRAFITAHPKARTSADLLYQQAKFHHDRPVGEYEKLFRNLSPRCAGQCTRPSRGASPGGVAQAAAGRPPAPTFQHARYRRCGCFAGSFSGAVRVA</sequence>
<dbReference type="InterPro" id="IPR025380">
    <property type="entry name" value="DUF4369"/>
</dbReference>
<dbReference type="RefSeq" id="WP_135436298.1">
    <property type="nucleotide sequence ID" value="NZ_SRLA01000005.1"/>
</dbReference>
<evidence type="ECO:0000313" key="4">
    <source>
        <dbReference type="EMBL" id="TGE04839.1"/>
    </source>
</evidence>
<name>A0A4Z0P3U0_9BACT</name>
<evidence type="ECO:0000313" key="5">
    <source>
        <dbReference type="Proteomes" id="UP000298337"/>
    </source>
</evidence>
<dbReference type="Pfam" id="PF14289">
    <property type="entry name" value="DUF4369"/>
    <property type="match status" value="1"/>
</dbReference>
<keyword evidence="2" id="KW-0732">Signal</keyword>
<proteinExistence type="predicted"/>
<evidence type="ECO:0000259" key="3">
    <source>
        <dbReference type="Pfam" id="PF14289"/>
    </source>
</evidence>
<evidence type="ECO:0000256" key="2">
    <source>
        <dbReference type="SAM" id="SignalP"/>
    </source>
</evidence>
<keyword evidence="5" id="KW-1185">Reference proteome</keyword>
<dbReference type="AlphaFoldDB" id="A0A4Z0P3U0"/>
<feature type="signal peptide" evidence="2">
    <location>
        <begin position="1"/>
        <end position="20"/>
    </location>
</feature>